<protein>
    <submittedName>
        <fullName evidence="6">265_t:CDS:1</fullName>
    </submittedName>
</protein>
<evidence type="ECO:0000256" key="3">
    <source>
        <dbReference type="ARBA" id="ARBA00022801"/>
    </source>
</evidence>
<evidence type="ECO:0000313" key="6">
    <source>
        <dbReference type="EMBL" id="CAG8625448.1"/>
    </source>
</evidence>
<evidence type="ECO:0000313" key="7">
    <source>
        <dbReference type="Proteomes" id="UP000789739"/>
    </source>
</evidence>
<dbReference type="CDD" id="cd07722">
    <property type="entry name" value="LACTB2-like_MBL-fold"/>
    <property type="match status" value="1"/>
</dbReference>
<organism evidence="6 7">
    <name type="scientific">Paraglomus brasilianum</name>
    <dbReference type="NCBI Taxonomy" id="144538"/>
    <lineage>
        <taxon>Eukaryota</taxon>
        <taxon>Fungi</taxon>
        <taxon>Fungi incertae sedis</taxon>
        <taxon>Mucoromycota</taxon>
        <taxon>Glomeromycotina</taxon>
        <taxon>Glomeromycetes</taxon>
        <taxon>Paraglomerales</taxon>
        <taxon>Paraglomeraceae</taxon>
        <taxon>Paraglomus</taxon>
    </lineage>
</organism>
<dbReference type="PANTHER" id="PTHR23131">
    <property type="entry name" value="ENDORIBONUCLEASE LACTB2"/>
    <property type="match status" value="1"/>
</dbReference>
<keyword evidence="2" id="KW-0479">Metal-binding</keyword>
<comment type="caution">
    <text evidence="6">The sequence shown here is derived from an EMBL/GenBank/DDBJ whole genome shotgun (WGS) entry which is preliminary data.</text>
</comment>
<evidence type="ECO:0000256" key="2">
    <source>
        <dbReference type="ARBA" id="ARBA00022723"/>
    </source>
</evidence>
<dbReference type="Pfam" id="PF17778">
    <property type="entry name" value="WHD_BLACT"/>
    <property type="match status" value="1"/>
</dbReference>
<evidence type="ECO:0000256" key="1">
    <source>
        <dbReference type="ARBA" id="ARBA00006759"/>
    </source>
</evidence>
<dbReference type="GO" id="GO:0044550">
    <property type="term" value="P:secondary metabolite biosynthetic process"/>
    <property type="evidence" value="ECO:0007669"/>
    <property type="project" value="TreeGrafter"/>
</dbReference>
<proteinExistence type="inferred from homology"/>
<dbReference type="InterPro" id="IPR050662">
    <property type="entry name" value="Sec-metab_biosynth-thioest"/>
</dbReference>
<dbReference type="EMBL" id="CAJVPI010001754">
    <property type="protein sequence ID" value="CAG8625448.1"/>
    <property type="molecule type" value="Genomic_DNA"/>
</dbReference>
<dbReference type="AlphaFoldDB" id="A0A9N9GTM8"/>
<dbReference type="GO" id="GO:0046872">
    <property type="term" value="F:metal ion binding"/>
    <property type="evidence" value="ECO:0007669"/>
    <property type="project" value="UniProtKB-KW"/>
</dbReference>
<name>A0A9N9GTM8_9GLOM</name>
<dbReference type="Gene3D" id="1.10.10.10">
    <property type="entry name" value="Winged helix-like DNA-binding domain superfamily/Winged helix DNA-binding domain"/>
    <property type="match status" value="1"/>
</dbReference>
<comment type="similarity">
    <text evidence="1">Belongs to the metallo-beta-lactamase superfamily. Glyoxalase II family.</text>
</comment>
<accession>A0A9N9GTM8</accession>
<dbReference type="GO" id="GO:0016787">
    <property type="term" value="F:hydrolase activity"/>
    <property type="evidence" value="ECO:0007669"/>
    <property type="project" value="UniProtKB-KW"/>
</dbReference>
<dbReference type="Pfam" id="PF00753">
    <property type="entry name" value="Lactamase_B"/>
    <property type="match status" value="1"/>
</dbReference>
<dbReference type="InterPro" id="IPR036388">
    <property type="entry name" value="WH-like_DNA-bd_sf"/>
</dbReference>
<keyword evidence="3" id="KW-0378">Hydrolase</keyword>
<dbReference type="PANTHER" id="PTHR23131:SF0">
    <property type="entry name" value="ENDORIBONUCLEASE LACTB2"/>
    <property type="match status" value="1"/>
</dbReference>
<dbReference type="SMART" id="SM00849">
    <property type="entry name" value="Lactamase_B"/>
    <property type="match status" value="1"/>
</dbReference>
<dbReference type="SUPFAM" id="SSF56281">
    <property type="entry name" value="Metallo-hydrolase/oxidoreductase"/>
    <property type="match status" value="1"/>
</dbReference>
<dbReference type="OrthoDB" id="17458at2759"/>
<gene>
    <name evidence="6" type="ORF">PBRASI_LOCUS8951</name>
</gene>
<keyword evidence="4" id="KW-0862">Zinc</keyword>
<dbReference type="InterPro" id="IPR036866">
    <property type="entry name" value="RibonucZ/Hydroxyglut_hydro"/>
</dbReference>
<dbReference type="InterPro" id="IPR041516">
    <property type="entry name" value="LACTB2_WH"/>
</dbReference>
<dbReference type="Proteomes" id="UP000789739">
    <property type="component" value="Unassembled WGS sequence"/>
</dbReference>
<dbReference type="Gene3D" id="3.60.15.10">
    <property type="entry name" value="Ribonuclease Z/Hydroxyacylglutathione hydrolase-like"/>
    <property type="match status" value="1"/>
</dbReference>
<feature type="domain" description="Metallo-beta-lactamase" evidence="5">
    <location>
        <begin position="29"/>
        <end position="191"/>
    </location>
</feature>
<dbReference type="InterPro" id="IPR001279">
    <property type="entry name" value="Metallo-B-lactamas"/>
</dbReference>
<evidence type="ECO:0000256" key="4">
    <source>
        <dbReference type="ARBA" id="ARBA00022833"/>
    </source>
</evidence>
<evidence type="ECO:0000259" key="5">
    <source>
        <dbReference type="SMART" id="SM00849"/>
    </source>
</evidence>
<sequence length="281" mass="31444">MAKLPPVTQLTDVVTRILGLNPGTFTLQGTNTYLIGTGKSRILLDTGEGKASYLSLLVSTLSLDQLTISDILLSHYHLDHVGGVSDIISYFASNNLPLPRIHKYPYAEDKVKCQPLEDGQVIKTEGATLRVVTTPGHTEDHVAFYLEEERTIFSGDCVLGQGTTVFTDLEAYMNSLLKMKSFQPTKIYPGHGPVVQDAISKLGEYYQHRLERENQIIKVMAQLGGTVTAREIVEVIYKDYPKNVWEAAERGVVMHLKKLEKDGRVERLDGGKWLLKREAKW</sequence>
<reference evidence="6" key="1">
    <citation type="submission" date="2021-06" db="EMBL/GenBank/DDBJ databases">
        <authorList>
            <person name="Kallberg Y."/>
            <person name="Tangrot J."/>
            <person name="Rosling A."/>
        </authorList>
    </citation>
    <scope>NUCLEOTIDE SEQUENCE</scope>
    <source>
        <strain evidence="6">BR232B</strain>
    </source>
</reference>
<dbReference type="InterPro" id="IPR047921">
    <property type="entry name" value="LACTB2-like_MBL-fold"/>
</dbReference>
<dbReference type="FunFam" id="3.60.15.10:FF:000017">
    <property type="entry name" value="Lactamase beta 2"/>
    <property type="match status" value="1"/>
</dbReference>
<keyword evidence="7" id="KW-1185">Reference proteome</keyword>